<evidence type="ECO:0000256" key="1">
    <source>
        <dbReference type="PROSITE-ProRule" id="PRU00703"/>
    </source>
</evidence>
<evidence type="ECO:0000259" key="2">
    <source>
        <dbReference type="PROSITE" id="PS51371"/>
    </source>
</evidence>
<dbReference type="eggNOG" id="COG3448">
    <property type="taxonomic scope" value="Bacteria"/>
</dbReference>
<dbReference type="Pfam" id="PF00571">
    <property type="entry name" value="CBS"/>
    <property type="match status" value="1"/>
</dbReference>
<evidence type="ECO:0000313" key="3">
    <source>
        <dbReference type="EMBL" id="KIQ71219.1"/>
    </source>
</evidence>
<reference evidence="3 4" key="1">
    <citation type="submission" date="2013-01" db="EMBL/GenBank/DDBJ databases">
        <authorList>
            <person name="Fiebig A."/>
            <person name="Goeker M."/>
            <person name="Klenk H.-P.P."/>
        </authorList>
    </citation>
    <scope>NUCLEOTIDE SEQUENCE [LARGE SCALE GENOMIC DNA]</scope>
    <source>
        <strain evidence="3 4">DSM 24838</strain>
    </source>
</reference>
<dbReference type="AlphaFoldDB" id="A0A0D0Q9Y3"/>
<organism evidence="3 4">
    <name type="scientific">Wenxinia marina DSM 24838</name>
    <dbReference type="NCBI Taxonomy" id="1123501"/>
    <lineage>
        <taxon>Bacteria</taxon>
        <taxon>Pseudomonadati</taxon>
        <taxon>Pseudomonadota</taxon>
        <taxon>Alphaproteobacteria</taxon>
        <taxon>Rhodobacterales</taxon>
        <taxon>Roseobacteraceae</taxon>
        <taxon>Wenxinia</taxon>
    </lineage>
</organism>
<gene>
    <name evidence="3" type="ORF">Wenmar_00598</name>
</gene>
<dbReference type="InterPro" id="IPR046342">
    <property type="entry name" value="CBS_dom_sf"/>
</dbReference>
<dbReference type="PATRIC" id="fig|1123501.6.peg.663"/>
<keyword evidence="4" id="KW-1185">Reference proteome</keyword>
<keyword evidence="1" id="KW-0129">CBS domain</keyword>
<proteinExistence type="predicted"/>
<dbReference type="Gene3D" id="3.10.580.10">
    <property type="entry name" value="CBS-domain"/>
    <property type="match status" value="1"/>
</dbReference>
<evidence type="ECO:0000313" key="4">
    <source>
        <dbReference type="Proteomes" id="UP000035100"/>
    </source>
</evidence>
<dbReference type="SUPFAM" id="SSF54631">
    <property type="entry name" value="CBS-domain pair"/>
    <property type="match status" value="1"/>
</dbReference>
<dbReference type="InterPro" id="IPR000644">
    <property type="entry name" value="CBS_dom"/>
</dbReference>
<comment type="caution">
    <text evidence="3">The sequence shown here is derived from an EMBL/GenBank/DDBJ whole genome shotgun (WGS) entry which is preliminary data.</text>
</comment>
<dbReference type="Proteomes" id="UP000035100">
    <property type="component" value="Unassembled WGS sequence"/>
</dbReference>
<protein>
    <submittedName>
        <fullName evidence="3">CBS-domain-containing membrane protein</fullName>
    </submittedName>
</protein>
<sequence>MRPPGGAVPHDMPVGRLLNRLAADGSEVVPVERDGRLAGILTRSDVIRLLLRGAEERPAIS</sequence>
<dbReference type="STRING" id="1123501.Wenmar_00598"/>
<name>A0A0D0Q9Y3_9RHOB</name>
<accession>A0A0D0Q9Y3</accession>
<dbReference type="EMBL" id="AONG01000003">
    <property type="protein sequence ID" value="KIQ71219.1"/>
    <property type="molecule type" value="Genomic_DNA"/>
</dbReference>
<feature type="domain" description="CBS" evidence="2">
    <location>
        <begin position="1"/>
        <end position="56"/>
    </location>
</feature>
<dbReference type="PROSITE" id="PS51371">
    <property type="entry name" value="CBS"/>
    <property type="match status" value="1"/>
</dbReference>